<dbReference type="EMBL" id="DF973307">
    <property type="protein sequence ID" value="GAU25276.1"/>
    <property type="molecule type" value="Genomic_DNA"/>
</dbReference>
<evidence type="ECO:0000313" key="2">
    <source>
        <dbReference type="EMBL" id="GAU25276.1"/>
    </source>
</evidence>
<dbReference type="AlphaFoldDB" id="A0A2Z6M0Q5"/>
<keyword evidence="3" id="KW-1185">Reference proteome</keyword>
<sequence length="344" mass="39251">MCLVEIFPCLSMDVQLKRLISRKYADDTLFLGEATVDNLWTLKAILRSFELASGLKVNFAKSCVMGVNVSSDFLGLAEHFLHCRTGSLPFMYLGLPVGANPRKEITWRPLLDTLAKRLNDWQIRFGKVFLNCKDNSCGVDQKGRERLLGDLRCVNLALLAKWRWRLLERGHGIWRDILLARYGTLDPYTHPGGIGKKVGNGLLTSFWFEPWSGGTPLRVQYPRLFQVSHQQDSKVGEMGNWIYNDQDLWVWKHDATRIFSVKSTYSVLVSNLGVIVVSPEDRISSRQNLFRRNVITDPHNILCILCGMSIESVDHLFLTCDLSSSVWYSIFRWLGIQAVLPRGL</sequence>
<gene>
    <name evidence="2" type="ORF">TSUD_17890</name>
</gene>
<feature type="domain" description="Reverse transcriptase zinc-binding" evidence="1">
    <location>
        <begin position="280"/>
        <end position="327"/>
    </location>
</feature>
<dbReference type="InterPro" id="IPR026960">
    <property type="entry name" value="RVT-Znf"/>
</dbReference>
<evidence type="ECO:0000259" key="1">
    <source>
        <dbReference type="Pfam" id="PF13966"/>
    </source>
</evidence>
<dbReference type="PANTHER" id="PTHR33116">
    <property type="entry name" value="REVERSE TRANSCRIPTASE ZINC-BINDING DOMAIN-CONTAINING PROTEIN-RELATED-RELATED"/>
    <property type="match status" value="1"/>
</dbReference>
<name>A0A2Z6M0Q5_TRISU</name>
<protein>
    <recommendedName>
        <fullName evidence="1">Reverse transcriptase zinc-binding domain-containing protein</fullName>
    </recommendedName>
</protein>
<dbReference type="Pfam" id="PF13966">
    <property type="entry name" value="zf-RVT"/>
    <property type="match status" value="1"/>
</dbReference>
<organism evidence="2 3">
    <name type="scientific">Trifolium subterraneum</name>
    <name type="common">Subterranean clover</name>
    <dbReference type="NCBI Taxonomy" id="3900"/>
    <lineage>
        <taxon>Eukaryota</taxon>
        <taxon>Viridiplantae</taxon>
        <taxon>Streptophyta</taxon>
        <taxon>Embryophyta</taxon>
        <taxon>Tracheophyta</taxon>
        <taxon>Spermatophyta</taxon>
        <taxon>Magnoliopsida</taxon>
        <taxon>eudicotyledons</taxon>
        <taxon>Gunneridae</taxon>
        <taxon>Pentapetalae</taxon>
        <taxon>rosids</taxon>
        <taxon>fabids</taxon>
        <taxon>Fabales</taxon>
        <taxon>Fabaceae</taxon>
        <taxon>Papilionoideae</taxon>
        <taxon>50 kb inversion clade</taxon>
        <taxon>NPAAA clade</taxon>
        <taxon>Hologalegina</taxon>
        <taxon>IRL clade</taxon>
        <taxon>Trifolieae</taxon>
        <taxon>Trifolium</taxon>
    </lineage>
</organism>
<dbReference type="Proteomes" id="UP000242715">
    <property type="component" value="Unassembled WGS sequence"/>
</dbReference>
<evidence type="ECO:0000313" key="3">
    <source>
        <dbReference type="Proteomes" id="UP000242715"/>
    </source>
</evidence>
<reference evidence="3" key="1">
    <citation type="journal article" date="2017" name="Front. Plant Sci.">
        <title>Climate Clever Clovers: New Paradigm to Reduce the Environmental Footprint of Ruminants by Breeding Low Methanogenic Forages Utilizing Haplotype Variation.</title>
        <authorList>
            <person name="Kaur P."/>
            <person name="Appels R."/>
            <person name="Bayer P.E."/>
            <person name="Keeble-Gagnere G."/>
            <person name="Wang J."/>
            <person name="Hirakawa H."/>
            <person name="Shirasawa K."/>
            <person name="Vercoe P."/>
            <person name="Stefanova K."/>
            <person name="Durmic Z."/>
            <person name="Nichols P."/>
            <person name="Revell C."/>
            <person name="Isobe S.N."/>
            <person name="Edwards D."/>
            <person name="Erskine W."/>
        </authorList>
    </citation>
    <scope>NUCLEOTIDE SEQUENCE [LARGE SCALE GENOMIC DNA]</scope>
    <source>
        <strain evidence="3">cv. Daliak</strain>
    </source>
</reference>
<dbReference type="OrthoDB" id="2287349at2759"/>
<dbReference type="PANTHER" id="PTHR33116:SF78">
    <property type="entry name" value="OS12G0587133 PROTEIN"/>
    <property type="match status" value="1"/>
</dbReference>
<accession>A0A2Z6M0Q5</accession>
<proteinExistence type="predicted"/>